<evidence type="ECO:0000313" key="7">
    <source>
        <dbReference type="Proteomes" id="UP000095558"/>
    </source>
</evidence>
<dbReference type="PIRSF" id="PIRSF001238">
    <property type="entry name" value="IadA"/>
    <property type="match status" value="1"/>
</dbReference>
<feature type="binding site" evidence="3">
    <location>
        <position position="228"/>
    </location>
    <ligand>
        <name>substrate</name>
    </ligand>
</feature>
<dbReference type="GO" id="GO:0005737">
    <property type="term" value="C:cytoplasm"/>
    <property type="evidence" value="ECO:0007669"/>
    <property type="project" value="UniProtKB-SubCell"/>
</dbReference>
<dbReference type="GO" id="GO:0008237">
    <property type="term" value="F:metallopeptidase activity"/>
    <property type="evidence" value="ECO:0007669"/>
    <property type="project" value="UniProtKB-KW"/>
</dbReference>
<feature type="binding site" evidence="4">
    <location>
        <position position="64"/>
    </location>
    <ligand>
        <name>Zn(2+)</name>
        <dbReference type="ChEBI" id="CHEBI:29105"/>
        <label>1</label>
        <note>catalytic</note>
    </ligand>
</feature>
<dbReference type="OrthoDB" id="9775607at2"/>
<feature type="domain" description="Amidohydrolase-related" evidence="5">
    <location>
        <begin position="269"/>
        <end position="376"/>
    </location>
</feature>
<evidence type="ECO:0000259" key="5">
    <source>
        <dbReference type="Pfam" id="PF01979"/>
    </source>
</evidence>
<dbReference type="InterPro" id="IPR032466">
    <property type="entry name" value="Metal_Hydrolase"/>
</dbReference>
<protein>
    <recommendedName>
        <fullName evidence="1">Isoaspartyl dipeptidase</fullName>
        <ecNumber evidence="1">3.4.19.-</ecNumber>
    </recommendedName>
</protein>
<feature type="binding site" evidence="4">
    <location>
        <position position="62"/>
    </location>
    <ligand>
        <name>Zn(2+)</name>
        <dbReference type="ChEBI" id="CHEBI:29105"/>
        <label>1</label>
        <note>catalytic</note>
    </ligand>
</feature>
<keyword evidence="1 4" id="KW-0479">Metal-binding</keyword>
<dbReference type="AlphaFoldDB" id="A0A174I238"/>
<evidence type="ECO:0000256" key="3">
    <source>
        <dbReference type="PIRSR" id="PIRSR001238-2"/>
    </source>
</evidence>
<dbReference type="GeneID" id="83013342"/>
<comment type="subcellular location">
    <subcellularLocation>
        <location evidence="1">Cytoplasm</location>
    </subcellularLocation>
</comment>
<feature type="binding site" evidence="3">
    <location>
        <position position="131"/>
    </location>
    <ligand>
        <name>substrate</name>
    </ligand>
</feature>
<feature type="binding site" evidence="3">
    <location>
        <position position="290"/>
    </location>
    <ligand>
        <name>substrate</name>
    </ligand>
</feature>
<dbReference type="SUPFAM" id="SSF51338">
    <property type="entry name" value="Composite domain of metallo-dependent hydrolases"/>
    <property type="match status" value="1"/>
</dbReference>
<gene>
    <name evidence="6" type="primary">iadA</name>
    <name evidence="6" type="ORF">ERS852470_03416</name>
</gene>
<dbReference type="EC" id="3.4.19.-" evidence="1"/>
<dbReference type="PANTHER" id="PTHR11647:SF1">
    <property type="entry name" value="COLLAPSIN RESPONSE MEDIATOR PROTEIN"/>
    <property type="match status" value="1"/>
</dbReference>
<dbReference type="NCBIfam" id="TIGR01975">
    <property type="entry name" value="isoAsp_dipep"/>
    <property type="match status" value="1"/>
</dbReference>
<name>A0A174I238_9CLOT</name>
<keyword evidence="1 4" id="KW-0862">Zinc</keyword>
<accession>A0A174I238</accession>
<dbReference type="EMBL" id="CYZV01000056">
    <property type="protein sequence ID" value="CUO80511.1"/>
    <property type="molecule type" value="Genomic_DNA"/>
</dbReference>
<dbReference type="InterPro" id="IPR010229">
    <property type="entry name" value="Pept_M38_dipep"/>
</dbReference>
<dbReference type="RefSeq" id="WP_042402519.1">
    <property type="nucleotide sequence ID" value="NZ_CYYT01000060.1"/>
</dbReference>
<evidence type="ECO:0000256" key="1">
    <source>
        <dbReference type="PIRNR" id="PIRNR001238"/>
    </source>
</evidence>
<keyword evidence="1" id="KW-0645">Protease</keyword>
<organism evidence="6 7">
    <name type="scientific">Clostridium disporicum</name>
    <dbReference type="NCBI Taxonomy" id="84024"/>
    <lineage>
        <taxon>Bacteria</taxon>
        <taxon>Bacillati</taxon>
        <taxon>Bacillota</taxon>
        <taxon>Clostridia</taxon>
        <taxon>Eubacteriales</taxon>
        <taxon>Clostridiaceae</taxon>
        <taxon>Clostridium</taxon>
    </lineage>
</organism>
<dbReference type="InterPro" id="IPR006680">
    <property type="entry name" value="Amidohydro-rel"/>
</dbReference>
<keyword evidence="1 6" id="KW-0378">Hydrolase</keyword>
<feature type="binding site" evidence="3">
    <location>
        <begin position="69"/>
        <end position="71"/>
    </location>
    <ligand>
        <name>substrate</name>
    </ligand>
</feature>
<dbReference type="Pfam" id="PF01979">
    <property type="entry name" value="Amidohydro_1"/>
    <property type="match status" value="1"/>
</dbReference>
<comment type="cofactor">
    <cofactor evidence="1 4">
        <name>Zn(2+)</name>
        <dbReference type="ChEBI" id="CHEBI:29105"/>
    </cofactor>
    <text evidence="1 4">Binds 2 Zn(2+) ions per subunit.</text>
</comment>
<proteinExistence type="inferred from homology"/>
<evidence type="ECO:0000256" key="2">
    <source>
        <dbReference type="PIRSR" id="PIRSR001238-1"/>
    </source>
</evidence>
<feature type="binding site" evidence="3">
    <location>
        <position position="164"/>
    </location>
    <ligand>
        <name>substrate</name>
    </ligand>
</feature>
<dbReference type="GO" id="GO:0046872">
    <property type="term" value="F:metal ion binding"/>
    <property type="evidence" value="ECO:0007669"/>
    <property type="project" value="UniProtKB-KW"/>
</dbReference>
<dbReference type="GO" id="GO:0016810">
    <property type="term" value="F:hydrolase activity, acting on carbon-nitrogen (but not peptide) bonds"/>
    <property type="evidence" value="ECO:0007669"/>
    <property type="project" value="InterPro"/>
</dbReference>
<comment type="similarity">
    <text evidence="1">Belongs to the peptidase M38 family.</text>
</comment>
<dbReference type="InterPro" id="IPR011059">
    <property type="entry name" value="Metal-dep_hydrolase_composite"/>
</dbReference>
<feature type="active site" description="Proton acceptor" evidence="2">
    <location>
        <position position="286"/>
    </location>
</feature>
<feature type="binding site" evidence="3">
    <location>
        <position position="100"/>
    </location>
    <ligand>
        <name>substrate</name>
    </ligand>
</feature>
<dbReference type="Proteomes" id="UP000095558">
    <property type="component" value="Unassembled WGS sequence"/>
</dbReference>
<dbReference type="PANTHER" id="PTHR11647">
    <property type="entry name" value="HYDRANTOINASE/DIHYDROPYRIMIDINASE FAMILY MEMBER"/>
    <property type="match status" value="1"/>
</dbReference>
<evidence type="ECO:0000313" key="6">
    <source>
        <dbReference type="EMBL" id="CUO80511.1"/>
    </source>
</evidence>
<sequence>MITVIKNVNVYAPEKLGIKDIVIVSDKIEGIYDNVNVPNDFVNISIIDGKGKILFPGFLDSHVHIIGGGGEGGFKTRTPEISVISLVESGITTVVGCIGTDGVCRNMRALIAKAKGLEEEGITTYCYTGSYEIPVKTITESIKGDFMMVDKIIGVGEVALSDHRSSQATYQDFVNAVAQARVGGILSGKAGIVNVHLGDGARRLDYLFKVIEETEIPPTQLLPTHINRSDKLFEVGIEYAKKGGFIDLTTSSDPRYLEPGELRAGEGLALLLKNGVDIKHITFSSDGNGSMPIFDDSGKLVGLGICSVQTLYREVKDSINEYNVPIEKAIQVITSNVAEVLKLDNKGRIESGRDADLVMVDKETLDIDTVIAKGKVLVSKGESIIKPTFE</sequence>
<reference evidence="6 7" key="1">
    <citation type="submission" date="2015-09" db="EMBL/GenBank/DDBJ databases">
        <authorList>
            <consortium name="Pathogen Informatics"/>
        </authorList>
    </citation>
    <scope>NUCLEOTIDE SEQUENCE [LARGE SCALE GENOMIC DNA]</scope>
    <source>
        <strain evidence="6 7">2789STDY5834855</strain>
    </source>
</reference>
<feature type="binding site" evidence="4">
    <location>
        <position position="196"/>
    </location>
    <ligand>
        <name>Zn(2+)</name>
        <dbReference type="ChEBI" id="CHEBI:29105"/>
        <label>2</label>
        <note>catalytic</note>
    </ligand>
</feature>
<keyword evidence="1" id="KW-0482">Metalloprotease</keyword>
<dbReference type="SUPFAM" id="SSF51556">
    <property type="entry name" value="Metallo-dependent hydrolases"/>
    <property type="match status" value="1"/>
</dbReference>
<comment type="function">
    <text evidence="1">Catalyzes the hydrolytic cleavage of a subset of L-isoaspartyl (L-beta-aspartyl) dipeptides. Used to degrade proteins damaged by L-isoaspartyl residues formation.</text>
</comment>
<dbReference type="InterPro" id="IPR050378">
    <property type="entry name" value="Metallo-dep_Hydrolases_sf"/>
</dbReference>
<dbReference type="Gene3D" id="3.20.20.140">
    <property type="entry name" value="Metal-dependent hydrolases"/>
    <property type="match status" value="1"/>
</dbReference>
<dbReference type="STRING" id="84024.ERS852471_02537"/>
<comment type="PTM">
    <text evidence="1">Carboxylation allows a single lysine to coordinate two zinc ions.</text>
</comment>
<dbReference type="GO" id="GO:0006508">
    <property type="term" value="P:proteolysis"/>
    <property type="evidence" value="ECO:0007669"/>
    <property type="project" value="UniProtKB-KW"/>
</dbReference>
<dbReference type="Gene3D" id="2.30.40.10">
    <property type="entry name" value="Urease, subunit C, domain 1"/>
    <property type="match status" value="1"/>
</dbReference>
<feature type="binding site" evidence="4">
    <location>
        <position position="286"/>
    </location>
    <ligand>
        <name>Zn(2+)</name>
        <dbReference type="ChEBI" id="CHEBI:29105"/>
        <label>1</label>
        <note>catalytic</note>
    </ligand>
</feature>
<dbReference type="GO" id="GO:0008798">
    <property type="term" value="F:beta-aspartyl-peptidase activity"/>
    <property type="evidence" value="ECO:0007669"/>
    <property type="project" value="InterPro"/>
</dbReference>
<feature type="binding site" evidence="4">
    <location>
        <position position="225"/>
    </location>
    <ligand>
        <name>Zn(2+)</name>
        <dbReference type="ChEBI" id="CHEBI:29105"/>
        <label>2</label>
        <note>catalytic</note>
    </ligand>
</feature>
<evidence type="ECO:0000256" key="4">
    <source>
        <dbReference type="PIRSR" id="PIRSR001238-3"/>
    </source>
</evidence>